<gene>
    <name evidence="3" type="primary">LOC117147669</name>
</gene>
<protein>
    <submittedName>
        <fullName evidence="3">Proteasome inhibitor PI31 subunit</fullName>
    </submittedName>
</protein>
<dbReference type="Gene3D" id="3.40.1000.30">
    <property type="match status" value="1"/>
</dbReference>
<organism evidence="2 3">
    <name type="scientific">Drosophila mauritiana</name>
    <name type="common">Fruit fly</name>
    <dbReference type="NCBI Taxonomy" id="7226"/>
    <lineage>
        <taxon>Eukaryota</taxon>
        <taxon>Metazoa</taxon>
        <taxon>Ecdysozoa</taxon>
        <taxon>Arthropoda</taxon>
        <taxon>Hexapoda</taxon>
        <taxon>Insecta</taxon>
        <taxon>Pterygota</taxon>
        <taxon>Neoptera</taxon>
        <taxon>Endopterygota</taxon>
        <taxon>Diptera</taxon>
        <taxon>Brachycera</taxon>
        <taxon>Muscomorpha</taxon>
        <taxon>Ephydroidea</taxon>
        <taxon>Drosophilidae</taxon>
        <taxon>Drosophila</taxon>
        <taxon>Sophophora</taxon>
    </lineage>
</organism>
<keyword evidence="2" id="KW-1185">Reference proteome</keyword>
<reference evidence="3" key="1">
    <citation type="submission" date="2025-08" db="UniProtKB">
        <authorList>
            <consortium name="RefSeq"/>
        </authorList>
    </citation>
    <scope>IDENTIFICATION</scope>
    <source>
        <strain evidence="3">Mau12</strain>
        <tissue evidence="3">Whole Body</tissue>
    </source>
</reference>
<evidence type="ECO:0000259" key="1">
    <source>
        <dbReference type="Pfam" id="PF11566"/>
    </source>
</evidence>
<proteinExistence type="predicted"/>
<dbReference type="Proteomes" id="UP000515162">
    <property type="component" value="Chromosome X"/>
</dbReference>
<dbReference type="RefSeq" id="XP_033170536.1">
    <property type="nucleotide sequence ID" value="XM_033314645.1"/>
</dbReference>
<dbReference type="InterPro" id="IPR021625">
    <property type="entry name" value="PI31_Prot_N"/>
</dbReference>
<evidence type="ECO:0000313" key="3">
    <source>
        <dbReference type="RefSeq" id="XP_033170536.1"/>
    </source>
</evidence>
<dbReference type="AlphaFoldDB" id="A0A6P8L5C9"/>
<name>A0A6P8L5C9_DROMA</name>
<evidence type="ECO:0000313" key="2">
    <source>
        <dbReference type="Proteomes" id="UP000515162"/>
    </source>
</evidence>
<dbReference type="Pfam" id="PF11566">
    <property type="entry name" value="PI31_Prot_N"/>
    <property type="match status" value="1"/>
</dbReference>
<accession>A0A6P8L5C9</accession>
<sequence length="236" mass="26213">MESPACTSLSTLSELSLQSLGIGVAGKGQAKLKSETEIDAHDWQLLLHSIQPSIRKKSDLLIAVTHFLITKEYSLRCAINYPASGGRQLAGGCGTVCELLPDHWNRDADRYTLNYTDGLAGQYILMAKLSRRDLVISLQNSTSKRMAIVCLQPEHLVKSICKSSMDKCIPRLDKFMKRLRAELMDPAVRGTKLLTEGPAFDRKIWKRELPVRHSGTSRVAFNIVASTHSLECKDST</sequence>
<dbReference type="GeneID" id="117147669"/>
<feature type="domain" description="PI31 proteasome regulator N-terminal" evidence="1">
    <location>
        <begin position="51"/>
        <end position="191"/>
    </location>
</feature>